<dbReference type="PROSITE" id="PS50932">
    <property type="entry name" value="HTH_LACI_2"/>
    <property type="match status" value="1"/>
</dbReference>
<dbReference type="CDD" id="cd06267">
    <property type="entry name" value="PBP1_LacI_sugar_binding-like"/>
    <property type="match status" value="1"/>
</dbReference>
<dbReference type="InterPro" id="IPR000843">
    <property type="entry name" value="HTH_LacI"/>
</dbReference>
<feature type="domain" description="HTH lacI-type" evidence="4">
    <location>
        <begin position="13"/>
        <end position="56"/>
    </location>
</feature>
<evidence type="ECO:0000313" key="6">
    <source>
        <dbReference type="Proteomes" id="UP001501433"/>
    </source>
</evidence>
<name>A0ABP9C5Y9_9FLAO</name>
<sequence length="348" mass="38832">MEDQTNLTHSRGITLKDIAAVLNISISTVSRALKGHPRISLTTQKKVKQVAERMGYLSLDMLEVEKQKLSNLIGVIVPKISYHLYAMAISGIERIAEEHGMHIIVCQSNESYEREKSLLQELINAGVNGVIVSLASETKNFSHFSRLKKMGIPLVFFNRDCNDIITHKVTIDNSIAAFEAVEHLVEIGCKNIAYIGGPEILQINANRVEGYKAAMRKYNLEIPEGYVVYSNFDRESTLSAARKLLYAPVHPDGILTFSDQIAISVMLAAKERGLSIPEELSLIGFNNEPVDELLEPSLTSIDQPGFRMGEEAAQLLIKQIRNPKAPYEKRILKSFLVVRNSTNKNRVA</sequence>
<comment type="caution">
    <text evidence="5">The sequence shown here is derived from an EMBL/GenBank/DDBJ whole genome shotgun (WGS) entry which is preliminary data.</text>
</comment>
<dbReference type="InterPro" id="IPR010982">
    <property type="entry name" value="Lambda_DNA-bd_dom_sf"/>
</dbReference>
<evidence type="ECO:0000313" key="5">
    <source>
        <dbReference type="EMBL" id="GAA4805076.1"/>
    </source>
</evidence>
<dbReference type="SUPFAM" id="SSF53822">
    <property type="entry name" value="Periplasmic binding protein-like I"/>
    <property type="match status" value="1"/>
</dbReference>
<dbReference type="SMART" id="SM00354">
    <property type="entry name" value="HTH_LACI"/>
    <property type="match status" value="1"/>
</dbReference>
<dbReference type="InterPro" id="IPR046335">
    <property type="entry name" value="LacI/GalR-like_sensor"/>
</dbReference>
<keyword evidence="2 5" id="KW-0238">DNA-binding</keyword>
<dbReference type="Gene3D" id="1.10.260.40">
    <property type="entry name" value="lambda repressor-like DNA-binding domains"/>
    <property type="match status" value="1"/>
</dbReference>
<proteinExistence type="predicted"/>
<gene>
    <name evidence="5" type="ORF">GCM10023330_09390</name>
</gene>
<dbReference type="Gene3D" id="3.40.50.2300">
    <property type="match status" value="2"/>
</dbReference>
<dbReference type="Proteomes" id="UP001501433">
    <property type="component" value="Unassembled WGS sequence"/>
</dbReference>
<dbReference type="PANTHER" id="PTHR30146">
    <property type="entry name" value="LACI-RELATED TRANSCRIPTIONAL REPRESSOR"/>
    <property type="match status" value="1"/>
</dbReference>
<keyword evidence="1" id="KW-0805">Transcription regulation</keyword>
<accession>A0ABP9C5Y9</accession>
<evidence type="ECO:0000256" key="2">
    <source>
        <dbReference type="ARBA" id="ARBA00023125"/>
    </source>
</evidence>
<evidence type="ECO:0000259" key="4">
    <source>
        <dbReference type="PROSITE" id="PS50932"/>
    </source>
</evidence>
<dbReference type="InterPro" id="IPR028082">
    <property type="entry name" value="Peripla_BP_I"/>
</dbReference>
<keyword evidence="6" id="KW-1185">Reference proteome</keyword>
<dbReference type="EMBL" id="BAABJW010000001">
    <property type="protein sequence ID" value="GAA4805076.1"/>
    <property type="molecule type" value="Genomic_DNA"/>
</dbReference>
<protein>
    <submittedName>
        <fullName evidence="5">LacI family DNA-binding transcriptional regulator</fullName>
    </submittedName>
</protein>
<dbReference type="CDD" id="cd01392">
    <property type="entry name" value="HTH_LacI"/>
    <property type="match status" value="1"/>
</dbReference>
<dbReference type="Pfam" id="PF13377">
    <property type="entry name" value="Peripla_BP_3"/>
    <property type="match status" value="1"/>
</dbReference>
<evidence type="ECO:0000256" key="1">
    <source>
        <dbReference type="ARBA" id="ARBA00023015"/>
    </source>
</evidence>
<dbReference type="Pfam" id="PF00356">
    <property type="entry name" value="LacI"/>
    <property type="match status" value="1"/>
</dbReference>
<organism evidence="5 6">
    <name type="scientific">Litoribaculum gwangyangense</name>
    <dbReference type="NCBI Taxonomy" id="1130722"/>
    <lineage>
        <taxon>Bacteria</taxon>
        <taxon>Pseudomonadati</taxon>
        <taxon>Bacteroidota</taxon>
        <taxon>Flavobacteriia</taxon>
        <taxon>Flavobacteriales</taxon>
        <taxon>Flavobacteriaceae</taxon>
        <taxon>Litoribaculum</taxon>
    </lineage>
</organism>
<dbReference type="GO" id="GO:0003677">
    <property type="term" value="F:DNA binding"/>
    <property type="evidence" value="ECO:0007669"/>
    <property type="project" value="UniProtKB-KW"/>
</dbReference>
<reference evidence="6" key="1">
    <citation type="journal article" date="2019" name="Int. J. Syst. Evol. Microbiol.">
        <title>The Global Catalogue of Microorganisms (GCM) 10K type strain sequencing project: providing services to taxonomists for standard genome sequencing and annotation.</title>
        <authorList>
            <consortium name="The Broad Institute Genomics Platform"/>
            <consortium name="The Broad Institute Genome Sequencing Center for Infectious Disease"/>
            <person name="Wu L."/>
            <person name="Ma J."/>
        </authorList>
    </citation>
    <scope>NUCLEOTIDE SEQUENCE [LARGE SCALE GENOMIC DNA]</scope>
    <source>
        <strain evidence="6">JCM 18325</strain>
    </source>
</reference>
<dbReference type="RefSeq" id="WP_345275780.1">
    <property type="nucleotide sequence ID" value="NZ_BAABJW010000001.1"/>
</dbReference>
<dbReference type="SUPFAM" id="SSF47413">
    <property type="entry name" value="lambda repressor-like DNA-binding domains"/>
    <property type="match status" value="1"/>
</dbReference>
<dbReference type="PANTHER" id="PTHR30146:SF109">
    <property type="entry name" value="HTH-TYPE TRANSCRIPTIONAL REGULATOR GALS"/>
    <property type="match status" value="1"/>
</dbReference>
<evidence type="ECO:0000256" key="3">
    <source>
        <dbReference type="ARBA" id="ARBA00023163"/>
    </source>
</evidence>
<keyword evidence="3" id="KW-0804">Transcription</keyword>